<sequence>MVAERDRLPGSRAAADPGRLPRGRHDLPREFVSRTQRDRLIDAMARVVAEKGYASASLTDVCAAAGVSTRAFYEHFADKEACLLAAFDLGVELMQRSVAEAFARPARWPQRIHRGLDTLLRILAAEPAFAVLAVVEVLAAGPRVRQRRRSLLESYAGFFAVVPKRPGGPAVPPGVVEAVIAGVYGVIFDLVSTGRAAELPDRLPDLTYFVLVPFLGPAAAARVAASG</sequence>
<evidence type="ECO:0000256" key="3">
    <source>
        <dbReference type="SAM" id="MobiDB-lite"/>
    </source>
</evidence>
<name>A0A2T0RX52_9ACTN</name>
<reference evidence="5 6" key="1">
    <citation type="submission" date="2018-03" db="EMBL/GenBank/DDBJ databases">
        <title>Genomic Encyclopedia of Archaeal and Bacterial Type Strains, Phase II (KMG-II): from individual species to whole genera.</title>
        <authorList>
            <person name="Goeker M."/>
        </authorList>
    </citation>
    <scope>NUCLEOTIDE SEQUENCE [LARGE SCALE GENOMIC DNA]</scope>
    <source>
        <strain evidence="5 6">DSM 45348</strain>
    </source>
</reference>
<dbReference type="Pfam" id="PF00440">
    <property type="entry name" value="TetR_N"/>
    <property type="match status" value="1"/>
</dbReference>
<dbReference type="PROSITE" id="PS50977">
    <property type="entry name" value="HTH_TETR_2"/>
    <property type="match status" value="1"/>
</dbReference>
<feature type="domain" description="HTH tetR-type" evidence="4">
    <location>
        <begin position="34"/>
        <end position="94"/>
    </location>
</feature>
<comment type="caution">
    <text evidence="5">The sequence shown here is derived from an EMBL/GenBank/DDBJ whole genome shotgun (WGS) entry which is preliminary data.</text>
</comment>
<organism evidence="5 6">
    <name type="scientific">Pseudosporangium ferrugineum</name>
    <dbReference type="NCBI Taxonomy" id="439699"/>
    <lineage>
        <taxon>Bacteria</taxon>
        <taxon>Bacillati</taxon>
        <taxon>Actinomycetota</taxon>
        <taxon>Actinomycetes</taxon>
        <taxon>Micromonosporales</taxon>
        <taxon>Micromonosporaceae</taxon>
        <taxon>Pseudosporangium</taxon>
    </lineage>
</organism>
<dbReference type="GO" id="GO:0000976">
    <property type="term" value="F:transcription cis-regulatory region binding"/>
    <property type="evidence" value="ECO:0007669"/>
    <property type="project" value="TreeGrafter"/>
</dbReference>
<evidence type="ECO:0000313" key="6">
    <source>
        <dbReference type="Proteomes" id="UP000239209"/>
    </source>
</evidence>
<dbReference type="InterPro" id="IPR001647">
    <property type="entry name" value="HTH_TetR"/>
</dbReference>
<proteinExistence type="predicted"/>
<dbReference type="PRINTS" id="PR00455">
    <property type="entry name" value="HTHTETR"/>
</dbReference>
<dbReference type="PROSITE" id="PS01081">
    <property type="entry name" value="HTH_TETR_1"/>
    <property type="match status" value="1"/>
</dbReference>
<feature type="DNA-binding region" description="H-T-H motif" evidence="2">
    <location>
        <begin position="57"/>
        <end position="76"/>
    </location>
</feature>
<dbReference type="Proteomes" id="UP000239209">
    <property type="component" value="Unassembled WGS sequence"/>
</dbReference>
<dbReference type="OrthoDB" id="3867339at2"/>
<evidence type="ECO:0000259" key="4">
    <source>
        <dbReference type="PROSITE" id="PS50977"/>
    </source>
</evidence>
<accession>A0A2T0RX52</accession>
<feature type="region of interest" description="Disordered" evidence="3">
    <location>
        <begin position="1"/>
        <end position="26"/>
    </location>
</feature>
<keyword evidence="6" id="KW-1185">Reference proteome</keyword>
<dbReference type="SUPFAM" id="SSF46689">
    <property type="entry name" value="Homeodomain-like"/>
    <property type="match status" value="1"/>
</dbReference>
<keyword evidence="1 2" id="KW-0238">DNA-binding</keyword>
<dbReference type="PANTHER" id="PTHR30055">
    <property type="entry name" value="HTH-TYPE TRANSCRIPTIONAL REGULATOR RUTR"/>
    <property type="match status" value="1"/>
</dbReference>
<protein>
    <submittedName>
        <fullName evidence="5">TetR family transcriptional regulator</fullName>
    </submittedName>
</protein>
<dbReference type="Gene3D" id="1.10.357.10">
    <property type="entry name" value="Tetracycline Repressor, domain 2"/>
    <property type="match status" value="1"/>
</dbReference>
<gene>
    <name evidence="5" type="ORF">CLV70_11293</name>
</gene>
<dbReference type="InterPro" id="IPR023772">
    <property type="entry name" value="DNA-bd_HTH_TetR-type_CS"/>
</dbReference>
<dbReference type="InterPro" id="IPR050109">
    <property type="entry name" value="HTH-type_TetR-like_transc_reg"/>
</dbReference>
<dbReference type="RefSeq" id="WP_106128919.1">
    <property type="nucleotide sequence ID" value="NZ_PVZG01000012.1"/>
</dbReference>
<evidence type="ECO:0000256" key="2">
    <source>
        <dbReference type="PROSITE-ProRule" id="PRU00335"/>
    </source>
</evidence>
<dbReference type="AlphaFoldDB" id="A0A2T0RX52"/>
<dbReference type="PANTHER" id="PTHR30055:SF226">
    <property type="entry name" value="HTH-TYPE TRANSCRIPTIONAL REGULATOR PKSA"/>
    <property type="match status" value="1"/>
</dbReference>
<dbReference type="EMBL" id="PVZG01000012">
    <property type="protein sequence ID" value="PRY25727.1"/>
    <property type="molecule type" value="Genomic_DNA"/>
</dbReference>
<dbReference type="InterPro" id="IPR009057">
    <property type="entry name" value="Homeodomain-like_sf"/>
</dbReference>
<evidence type="ECO:0000256" key="1">
    <source>
        <dbReference type="ARBA" id="ARBA00023125"/>
    </source>
</evidence>
<evidence type="ECO:0000313" key="5">
    <source>
        <dbReference type="EMBL" id="PRY25727.1"/>
    </source>
</evidence>
<dbReference type="GO" id="GO:0003700">
    <property type="term" value="F:DNA-binding transcription factor activity"/>
    <property type="evidence" value="ECO:0007669"/>
    <property type="project" value="TreeGrafter"/>
</dbReference>